<accession>A0A9J5X1M8</accession>
<comment type="caution">
    <text evidence="1">The sequence shown here is derived from an EMBL/GenBank/DDBJ whole genome shotgun (WGS) entry which is preliminary data.</text>
</comment>
<keyword evidence="2" id="KW-1185">Reference proteome</keyword>
<gene>
    <name evidence="1" type="ORF">H5410_052740</name>
</gene>
<protein>
    <submittedName>
        <fullName evidence="1">Uncharacterized protein</fullName>
    </submittedName>
</protein>
<dbReference type="AlphaFoldDB" id="A0A9J5X1M8"/>
<sequence length="95" mass="10751">MVVVVLAAIDQSVLLYCSVAKRGWRRVTGERRKRGGEERKATSPLILTGDGRRRWVAASSEMADSIETRKKRRGWGVADLERRRMRNLGLGLLVD</sequence>
<proteinExistence type="predicted"/>
<evidence type="ECO:0000313" key="2">
    <source>
        <dbReference type="Proteomes" id="UP000824120"/>
    </source>
</evidence>
<name>A0A9J5X1M8_SOLCO</name>
<reference evidence="1 2" key="1">
    <citation type="submission" date="2020-09" db="EMBL/GenBank/DDBJ databases">
        <title>De no assembly of potato wild relative species, Solanum commersonii.</title>
        <authorList>
            <person name="Cho K."/>
        </authorList>
    </citation>
    <scope>NUCLEOTIDE SEQUENCE [LARGE SCALE GENOMIC DNA]</scope>
    <source>
        <strain evidence="1">LZ3.2</strain>
        <tissue evidence="1">Leaf</tissue>
    </source>
</reference>
<dbReference type="EMBL" id="JACXVP010000010">
    <property type="protein sequence ID" value="KAG5582113.1"/>
    <property type="molecule type" value="Genomic_DNA"/>
</dbReference>
<dbReference type="Proteomes" id="UP000824120">
    <property type="component" value="Chromosome 10"/>
</dbReference>
<organism evidence="1 2">
    <name type="scientific">Solanum commersonii</name>
    <name type="common">Commerson's wild potato</name>
    <name type="synonym">Commerson's nightshade</name>
    <dbReference type="NCBI Taxonomy" id="4109"/>
    <lineage>
        <taxon>Eukaryota</taxon>
        <taxon>Viridiplantae</taxon>
        <taxon>Streptophyta</taxon>
        <taxon>Embryophyta</taxon>
        <taxon>Tracheophyta</taxon>
        <taxon>Spermatophyta</taxon>
        <taxon>Magnoliopsida</taxon>
        <taxon>eudicotyledons</taxon>
        <taxon>Gunneridae</taxon>
        <taxon>Pentapetalae</taxon>
        <taxon>asterids</taxon>
        <taxon>lamiids</taxon>
        <taxon>Solanales</taxon>
        <taxon>Solanaceae</taxon>
        <taxon>Solanoideae</taxon>
        <taxon>Solaneae</taxon>
        <taxon>Solanum</taxon>
    </lineage>
</organism>
<evidence type="ECO:0000313" key="1">
    <source>
        <dbReference type="EMBL" id="KAG5582113.1"/>
    </source>
</evidence>